<name>A0A6A5HXM6_CAERE</name>
<feature type="coiled-coil region" evidence="1">
    <location>
        <begin position="333"/>
        <end position="416"/>
    </location>
</feature>
<gene>
    <name evidence="2" type="ORF">GCK72_003099</name>
</gene>
<dbReference type="GeneID" id="78773514"/>
<sequence length="490" mass="57040">MDQDMVKHIVKKHVHQGQGFRLFLKIDHEVTSIGKTVGEFEREGRGVTQCCFHILALGFTDRYAQSLSNLPKEMTVAFQPRYHTNDRSQHPLQKWKLYDREHFNDLASRSVSKKLRINKICVWNKVRRENEASAETSTAETVLAIQLGTSPPSVYSMSSRMDMIQLKIWASGNRVNPTLTFKVEIVVTLNKPTFSSSLLRYCSTSKKWERCGCFVCAQAPNVCESCLGFVSDFVEEICDKIRQKMKEFDLKVLEQHYNATVIEDLKQEVEQQKKEIDVWRKGTNDAKMEILKFSDENLQKVQDGKHEWMEKFYNAQNEFTSQKTKYSVLQLTLTEKITEISRLSNELQELKETYELLDKSRLEQNKKLRNLAKDLGNQKDNIEDLEKKNQKLENQNEELKKKRDDLYNEVRGVHRQDAEFPLQCASKEYNHDRDWSILGLDTIYEGNDLDYIRHGTNLFTITGRVHSVACCDNCLEDSNCCTCGLLKVQW</sequence>
<protein>
    <submittedName>
        <fullName evidence="2">Uncharacterized protein</fullName>
    </submittedName>
</protein>
<keyword evidence="1" id="KW-0175">Coiled coil</keyword>
<comment type="caution">
    <text evidence="2">The sequence shown here is derived from an EMBL/GenBank/DDBJ whole genome shotgun (WGS) entry which is preliminary data.</text>
</comment>
<dbReference type="KEGG" id="crq:GCK72_003099"/>
<accession>A0A6A5HXM6</accession>
<dbReference type="EMBL" id="WUAV01000001">
    <property type="protein sequence ID" value="KAF1771273.1"/>
    <property type="molecule type" value="Genomic_DNA"/>
</dbReference>
<dbReference type="CTD" id="78773514"/>
<dbReference type="RefSeq" id="XP_053592456.1">
    <property type="nucleotide sequence ID" value="XM_053723811.1"/>
</dbReference>
<reference evidence="2 3" key="1">
    <citation type="submission" date="2019-12" db="EMBL/GenBank/DDBJ databases">
        <title>Chromosome-level assembly of the Caenorhabditis remanei genome.</title>
        <authorList>
            <person name="Teterina A.A."/>
            <person name="Willis J.H."/>
            <person name="Phillips P.C."/>
        </authorList>
    </citation>
    <scope>NUCLEOTIDE SEQUENCE [LARGE SCALE GENOMIC DNA]</scope>
    <source>
        <strain evidence="2 3">PX506</strain>
        <tissue evidence="2">Whole organism</tissue>
    </source>
</reference>
<evidence type="ECO:0000313" key="3">
    <source>
        <dbReference type="Proteomes" id="UP000483820"/>
    </source>
</evidence>
<evidence type="ECO:0000313" key="2">
    <source>
        <dbReference type="EMBL" id="KAF1771273.1"/>
    </source>
</evidence>
<dbReference type="AlphaFoldDB" id="A0A6A5HXM6"/>
<proteinExistence type="predicted"/>
<dbReference type="Proteomes" id="UP000483820">
    <property type="component" value="Chromosome I"/>
</dbReference>
<dbReference type="CDD" id="cd14686">
    <property type="entry name" value="bZIP"/>
    <property type="match status" value="1"/>
</dbReference>
<evidence type="ECO:0000256" key="1">
    <source>
        <dbReference type="SAM" id="Coils"/>
    </source>
</evidence>
<organism evidence="2 3">
    <name type="scientific">Caenorhabditis remanei</name>
    <name type="common">Caenorhabditis vulgaris</name>
    <dbReference type="NCBI Taxonomy" id="31234"/>
    <lineage>
        <taxon>Eukaryota</taxon>
        <taxon>Metazoa</taxon>
        <taxon>Ecdysozoa</taxon>
        <taxon>Nematoda</taxon>
        <taxon>Chromadorea</taxon>
        <taxon>Rhabditida</taxon>
        <taxon>Rhabditina</taxon>
        <taxon>Rhabditomorpha</taxon>
        <taxon>Rhabditoidea</taxon>
        <taxon>Rhabditidae</taxon>
        <taxon>Peloderinae</taxon>
        <taxon>Caenorhabditis</taxon>
    </lineage>
</organism>